<dbReference type="EnsemblMetazoa" id="PPA42435.1">
    <property type="protein sequence ID" value="PPA42435.1"/>
    <property type="gene ID" value="WBGene00280804"/>
</dbReference>
<dbReference type="AlphaFoldDB" id="A0A2A6D1L7"/>
<evidence type="ECO:0000313" key="2">
    <source>
        <dbReference type="Proteomes" id="UP000005239"/>
    </source>
</evidence>
<evidence type="ECO:0000313" key="1">
    <source>
        <dbReference type="EnsemblMetazoa" id="PPA42435.1"/>
    </source>
</evidence>
<reference evidence="2" key="1">
    <citation type="journal article" date="2008" name="Nat. Genet.">
        <title>The Pristionchus pacificus genome provides a unique perspective on nematode lifestyle and parasitism.</title>
        <authorList>
            <person name="Dieterich C."/>
            <person name="Clifton S.W."/>
            <person name="Schuster L.N."/>
            <person name="Chinwalla A."/>
            <person name="Delehaunty K."/>
            <person name="Dinkelacker I."/>
            <person name="Fulton L."/>
            <person name="Fulton R."/>
            <person name="Godfrey J."/>
            <person name="Minx P."/>
            <person name="Mitreva M."/>
            <person name="Roeseler W."/>
            <person name="Tian H."/>
            <person name="Witte H."/>
            <person name="Yang S.P."/>
            <person name="Wilson R.K."/>
            <person name="Sommer R.J."/>
        </authorList>
    </citation>
    <scope>NUCLEOTIDE SEQUENCE [LARGE SCALE GENOMIC DNA]</scope>
    <source>
        <strain evidence="2">PS312</strain>
    </source>
</reference>
<proteinExistence type="predicted"/>
<organism evidence="1 2">
    <name type="scientific">Pristionchus pacificus</name>
    <name type="common">Parasitic nematode worm</name>
    <dbReference type="NCBI Taxonomy" id="54126"/>
    <lineage>
        <taxon>Eukaryota</taxon>
        <taxon>Metazoa</taxon>
        <taxon>Ecdysozoa</taxon>
        <taxon>Nematoda</taxon>
        <taxon>Chromadorea</taxon>
        <taxon>Rhabditida</taxon>
        <taxon>Rhabditina</taxon>
        <taxon>Diplogasteromorpha</taxon>
        <taxon>Diplogasteroidea</taxon>
        <taxon>Neodiplogasteridae</taxon>
        <taxon>Pristionchus</taxon>
    </lineage>
</organism>
<keyword evidence="2" id="KW-1185">Reference proteome</keyword>
<accession>A0A8R1UWC7</accession>
<dbReference type="Proteomes" id="UP000005239">
    <property type="component" value="Unassembled WGS sequence"/>
</dbReference>
<sequence length="91" mass="10253">MDEDCSIETELSDSIVLQSVRWLQIFVALAAILLVTFIVCRHLTQTILDSVTIVSYAACCEMFLRIIFMNSAVYSIGIGVTQVRKQIRPKI</sequence>
<accession>A0A2A6D1L7</accession>
<gene>
    <name evidence="1" type="primary">WBGene00280804</name>
</gene>
<protein>
    <submittedName>
        <fullName evidence="1">Uncharacterized protein</fullName>
    </submittedName>
</protein>
<reference evidence="1" key="2">
    <citation type="submission" date="2022-06" db="UniProtKB">
        <authorList>
            <consortium name="EnsemblMetazoa"/>
        </authorList>
    </citation>
    <scope>IDENTIFICATION</scope>
    <source>
        <strain evidence="1">PS312</strain>
    </source>
</reference>
<name>A0A2A6D1L7_PRIPA</name>